<feature type="transmembrane region" description="Helical" evidence="1">
    <location>
        <begin position="169"/>
        <end position="191"/>
    </location>
</feature>
<feature type="transmembrane region" description="Helical" evidence="1">
    <location>
        <begin position="6"/>
        <end position="25"/>
    </location>
</feature>
<feature type="transmembrane region" description="Helical" evidence="1">
    <location>
        <begin position="203"/>
        <end position="224"/>
    </location>
</feature>
<feature type="transmembrane region" description="Helical" evidence="1">
    <location>
        <begin position="99"/>
        <end position="118"/>
    </location>
</feature>
<keyword evidence="1" id="KW-0812">Transmembrane</keyword>
<sequence>MTAVLQWASLVFCVACTLWRLPALVKGRNRRLFWVFALVSVSVALSMPSIYLPVDGLLGGVNLANVALRLSLFAAIFLVSAKIAAAYKSPLAAKLIQGPWGILVLVACSAGILTTYLLSDVRGSSTGLVDFAGQPSVIVYAWFGRAYLAYAAACLVPPTARAALTGRRTLNRISALCMCAGFTLGCLPALLQPLPLDLSGVLGTVSFGAILLVAIGMALVWVSFMRHPVKR</sequence>
<feature type="transmembrane region" description="Helical" evidence="1">
    <location>
        <begin position="138"/>
        <end position="157"/>
    </location>
</feature>
<dbReference type="EMBL" id="JAAKZI010000005">
    <property type="protein sequence ID" value="NGN82832.1"/>
    <property type="molecule type" value="Genomic_DNA"/>
</dbReference>
<evidence type="ECO:0000256" key="1">
    <source>
        <dbReference type="SAM" id="Phobius"/>
    </source>
</evidence>
<keyword evidence="1" id="KW-1133">Transmembrane helix</keyword>
<proteinExistence type="predicted"/>
<accession>A0ABX0DF67</accession>
<gene>
    <name evidence="2" type="ORF">G6N77_05045</name>
</gene>
<feature type="transmembrane region" description="Helical" evidence="1">
    <location>
        <begin position="32"/>
        <end position="54"/>
    </location>
</feature>
<reference evidence="2 3" key="1">
    <citation type="submission" date="2020-02" db="EMBL/GenBank/DDBJ databases">
        <title>Genome sequence of the type strain DSM 27180 of Arthrobacter silviterrae.</title>
        <authorList>
            <person name="Gao J."/>
            <person name="Sun J."/>
        </authorList>
    </citation>
    <scope>NUCLEOTIDE SEQUENCE [LARGE SCALE GENOMIC DNA]</scope>
    <source>
        <strain evidence="2 3">DSM 27180</strain>
    </source>
</reference>
<evidence type="ECO:0000313" key="2">
    <source>
        <dbReference type="EMBL" id="NGN82832.1"/>
    </source>
</evidence>
<dbReference type="RefSeq" id="WP_165180924.1">
    <property type="nucleotide sequence ID" value="NZ_JAAKZI010000005.1"/>
</dbReference>
<evidence type="ECO:0000313" key="3">
    <source>
        <dbReference type="Proteomes" id="UP000479226"/>
    </source>
</evidence>
<organism evidence="2 3">
    <name type="scientific">Arthrobacter silviterrae</name>
    <dbReference type="NCBI Taxonomy" id="2026658"/>
    <lineage>
        <taxon>Bacteria</taxon>
        <taxon>Bacillati</taxon>
        <taxon>Actinomycetota</taxon>
        <taxon>Actinomycetes</taxon>
        <taxon>Micrococcales</taxon>
        <taxon>Micrococcaceae</taxon>
        <taxon>Arthrobacter</taxon>
    </lineage>
</organism>
<feature type="transmembrane region" description="Helical" evidence="1">
    <location>
        <begin position="66"/>
        <end position="87"/>
    </location>
</feature>
<keyword evidence="1" id="KW-0472">Membrane</keyword>
<protein>
    <submittedName>
        <fullName evidence="2">Uncharacterized protein</fullName>
    </submittedName>
</protein>
<dbReference type="Proteomes" id="UP000479226">
    <property type="component" value="Unassembled WGS sequence"/>
</dbReference>
<name>A0ABX0DF67_9MICC</name>
<comment type="caution">
    <text evidence="2">The sequence shown here is derived from an EMBL/GenBank/DDBJ whole genome shotgun (WGS) entry which is preliminary data.</text>
</comment>
<keyword evidence="3" id="KW-1185">Reference proteome</keyword>